<keyword evidence="4" id="KW-1185">Reference proteome</keyword>
<feature type="coiled-coil region" evidence="1">
    <location>
        <begin position="241"/>
        <end position="338"/>
    </location>
</feature>
<dbReference type="GO" id="GO:0015386">
    <property type="term" value="F:potassium:proton antiporter activity"/>
    <property type="evidence" value="ECO:0007669"/>
    <property type="project" value="TreeGrafter"/>
</dbReference>
<evidence type="ECO:0000256" key="2">
    <source>
        <dbReference type="SAM" id="MobiDB-lite"/>
    </source>
</evidence>
<gene>
    <name evidence="3" type="ORF">TAV2_LOCUS2947</name>
</gene>
<sequence length="515" mass="56078">MESASSVSLLHGGDAASYYCLPNRLINAKQVRVSTRFWDHTRVLHLGSRLRKNVAQSATPPLNAGFTGSFYCHSHPIVGYGRRFKPIPFGFRSHCHGNDSLAGVDPNPGFSESNDESEAATSREEKDEAASLEELRVLLHKATRELEVARLNSTMFEEKAQRISETAIALKDQAASVWDEVNKTLDVMRDTVDEESVAKEAVQKATMALSLAEARLQVVVESLDVGGGNGISEASEKIDDVDDKEEAILAAKDDIKECQVNLANCEAQLSGLLSKKDELQKEVDKLNELAETIQISALKAEEDVANIMKLAEQAVAFELEATQRVNDAEIALQKAEKSLFISQAPEETPLQDEVVLSSNIEDVSHQVERESPVDEDLSAVQNIADLVPDKVGHTAHKLAQPHDSSDHENGKPSVEPSKVVEADSEKPKIVVPTKKQETQKDLPKEGSSPNTPKASFNKSSRFFSASFFSSNPDGNTTVFASLVASVKQQWPKLVLGVALLGAGSVSKSTLRFIII</sequence>
<dbReference type="GO" id="GO:0009507">
    <property type="term" value="C:chloroplast"/>
    <property type="evidence" value="ECO:0007669"/>
    <property type="project" value="TreeGrafter"/>
</dbReference>
<keyword evidence="1" id="KW-0175">Coiled coil</keyword>
<feature type="compositionally biased region" description="Basic and acidic residues" evidence="2">
    <location>
        <begin position="418"/>
        <end position="444"/>
    </location>
</feature>
<evidence type="ECO:0000313" key="3">
    <source>
        <dbReference type="EMBL" id="CAH2039340.1"/>
    </source>
</evidence>
<reference evidence="3 4" key="1">
    <citation type="submission" date="2022-03" db="EMBL/GenBank/DDBJ databases">
        <authorList>
            <person name="Nunn A."/>
            <person name="Chopra R."/>
            <person name="Nunn A."/>
            <person name="Contreras Garrido A."/>
        </authorList>
    </citation>
    <scope>NUCLEOTIDE SEQUENCE [LARGE SCALE GENOMIC DNA]</scope>
</reference>
<proteinExistence type="predicted"/>
<feature type="region of interest" description="Disordered" evidence="2">
    <location>
        <begin position="398"/>
        <end position="455"/>
    </location>
</feature>
<dbReference type="PANTHER" id="PTHR46157">
    <property type="entry name" value="K(+) EFFLUX ANTIPORTER 3, CHLOROPLASTIC"/>
    <property type="match status" value="1"/>
</dbReference>
<name>A0AAU9RK02_THLAR</name>
<dbReference type="Proteomes" id="UP000836841">
    <property type="component" value="Chromosome 1"/>
</dbReference>
<feature type="region of interest" description="Disordered" evidence="2">
    <location>
        <begin position="102"/>
        <end position="128"/>
    </location>
</feature>
<dbReference type="PANTHER" id="PTHR46157:SF2">
    <property type="entry name" value="K(+) EFFLUX ANTIPORTER 1, CHLOROPLASTIC-RELATED"/>
    <property type="match status" value="1"/>
</dbReference>
<organism evidence="3 4">
    <name type="scientific">Thlaspi arvense</name>
    <name type="common">Field penny-cress</name>
    <dbReference type="NCBI Taxonomy" id="13288"/>
    <lineage>
        <taxon>Eukaryota</taxon>
        <taxon>Viridiplantae</taxon>
        <taxon>Streptophyta</taxon>
        <taxon>Embryophyta</taxon>
        <taxon>Tracheophyta</taxon>
        <taxon>Spermatophyta</taxon>
        <taxon>Magnoliopsida</taxon>
        <taxon>eudicotyledons</taxon>
        <taxon>Gunneridae</taxon>
        <taxon>Pentapetalae</taxon>
        <taxon>rosids</taxon>
        <taxon>malvids</taxon>
        <taxon>Brassicales</taxon>
        <taxon>Brassicaceae</taxon>
        <taxon>Thlaspideae</taxon>
        <taxon>Thlaspi</taxon>
    </lineage>
</organism>
<dbReference type="EMBL" id="OU466857">
    <property type="protein sequence ID" value="CAH2039340.1"/>
    <property type="molecule type" value="Genomic_DNA"/>
</dbReference>
<dbReference type="AlphaFoldDB" id="A0AAU9RK02"/>
<dbReference type="GO" id="GO:0016020">
    <property type="term" value="C:membrane"/>
    <property type="evidence" value="ECO:0007669"/>
    <property type="project" value="TreeGrafter"/>
</dbReference>
<protein>
    <submittedName>
        <fullName evidence="3">Uncharacterized protein</fullName>
    </submittedName>
</protein>
<evidence type="ECO:0000313" key="4">
    <source>
        <dbReference type="Proteomes" id="UP000836841"/>
    </source>
</evidence>
<accession>A0AAU9RK02</accession>
<evidence type="ECO:0000256" key="1">
    <source>
        <dbReference type="SAM" id="Coils"/>
    </source>
</evidence>